<gene>
    <name evidence="4" type="ORF">PGQ11_003842</name>
</gene>
<comment type="subcellular location">
    <subcellularLocation>
        <location evidence="1">Nucleus</location>
    </subcellularLocation>
</comment>
<organism evidence="4 5">
    <name type="scientific">Apiospora arundinis</name>
    <dbReference type="NCBI Taxonomy" id="335852"/>
    <lineage>
        <taxon>Eukaryota</taxon>
        <taxon>Fungi</taxon>
        <taxon>Dikarya</taxon>
        <taxon>Ascomycota</taxon>
        <taxon>Pezizomycotina</taxon>
        <taxon>Sordariomycetes</taxon>
        <taxon>Xylariomycetidae</taxon>
        <taxon>Amphisphaeriales</taxon>
        <taxon>Apiosporaceae</taxon>
        <taxon>Apiospora</taxon>
    </lineage>
</organism>
<proteinExistence type="predicted"/>
<dbReference type="Pfam" id="PF11951">
    <property type="entry name" value="Fungal_trans_2"/>
    <property type="match status" value="1"/>
</dbReference>
<dbReference type="PANTHER" id="PTHR37534:SF48">
    <property type="entry name" value="FINGER DOMAIN PROTEIN, PUTATIVE-RELATED"/>
    <property type="match status" value="1"/>
</dbReference>
<evidence type="ECO:0000259" key="3">
    <source>
        <dbReference type="PROSITE" id="PS50048"/>
    </source>
</evidence>
<evidence type="ECO:0000313" key="5">
    <source>
        <dbReference type="Proteomes" id="UP001390339"/>
    </source>
</evidence>
<evidence type="ECO:0000256" key="1">
    <source>
        <dbReference type="ARBA" id="ARBA00004123"/>
    </source>
</evidence>
<dbReference type="SUPFAM" id="SSF57701">
    <property type="entry name" value="Zn2/Cys6 DNA-binding domain"/>
    <property type="match status" value="1"/>
</dbReference>
<evidence type="ECO:0000256" key="2">
    <source>
        <dbReference type="ARBA" id="ARBA00023242"/>
    </source>
</evidence>
<dbReference type="Proteomes" id="UP001390339">
    <property type="component" value="Unassembled WGS sequence"/>
</dbReference>
<keyword evidence="5" id="KW-1185">Reference proteome</keyword>
<feature type="domain" description="Zn(2)-C6 fungal-type" evidence="3">
    <location>
        <begin position="10"/>
        <end position="38"/>
    </location>
</feature>
<reference evidence="4 5" key="1">
    <citation type="journal article" date="2024" name="IMA Fungus">
        <title>Apiospora arundinis, a panoply of carbohydrate-active enzymes and secondary metabolites.</title>
        <authorList>
            <person name="Sorensen T."/>
            <person name="Petersen C."/>
            <person name="Muurmann A.T."/>
            <person name="Christiansen J.V."/>
            <person name="Brundto M.L."/>
            <person name="Overgaard C.K."/>
            <person name="Boysen A.T."/>
            <person name="Wollenberg R.D."/>
            <person name="Larsen T.O."/>
            <person name="Sorensen J.L."/>
            <person name="Nielsen K.L."/>
            <person name="Sondergaard T.E."/>
        </authorList>
    </citation>
    <scope>NUCLEOTIDE SEQUENCE [LARGE SCALE GENOMIC DNA]</scope>
    <source>
        <strain evidence="4 5">AAU 773</strain>
    </source>
</reference>
<comment type="caution">
    <text evidence="4">The sequence shown here is derived from an EMBL/GenBank/DDBJ whole genome shotgun (WGS) entry which is preliminary data.</text>
</comment>
<dbReference type="EMBL" id="JAPCWZ010000003">
    <property type="protein sequence ID" value="KAK8873328.1"/>
    <property type="molecule type" value="Genomic_DNA"/>
</dbReference>
<dbReference type="CDD" id="cd00067">
    <property type="entry name" value="GAL4"/>
    <property type="match status" value="1"/>
</dbReference>
<dbReference type="InterPro" id="IPR021858">
    <property type="entry name" value="Fun_TF"/>
</dbReference>
<name>A0ABR2J6E5_9PEZI</name>
<dbReference type="InterPro" id="IPR036864">
    <property type="entry name" value="Zn2-C6_fun-type_DNA-bd_sf"/>
</dbReference>
<dbReference type="PROSITE" id="PS50048">
    <property type="entry name" value="ZN2_CY6_FUNGAL_2"/>
    <property type="match status" value="1"/>
</dbReference>
<dbReference type="PANTHER" id="PTHR37534">
    <property type="entry name" value="TRANSCRIPTIONAL ACTIVATOR PROTEIN UGA3"/>
    <property type="match status" value="1"/>
</dbReference>
<keyword evidence="2" id="KW-0539">Nucleus</keyword>
<accession>A0ABR2J6E5</accession>
<sequence>MRGKPFQRPQCRTCRNRRIRCTSEHPRCAVCCTAGLECPGYSQTKSEPAVSKCRRLSLLVGSGSGSESGLSSVSILPSPVLNGLREDDICTPSTALETIYYYNQTMGRDIGAACVIQEMLTPGEWLECSPAQRHIFMCMTKLHRTIQTLPPNCDTLEVLPWHALPEMARRDITVFSHHQAEALRIVQKQLEDPAAAAELDANLFSSLIGLLMSHIQQGAFGVWRSHLQGAKALLDRWGPSSHLELDDHEYFALMTVDMYHATTSPSRQLSAQAWDQHSAYLGRIPHFSSMVIHTLTPVPSELLTAVALINMRRFPVQDSTEALYQGTQECHTTASAILELIRSFRPQSWLEEVLPAQNDTECGDDGATDKLAVWQPPAQEGQCMSWLFLVQCYQSATLLYLFLTSSPDDAPELEAESVAPQRAEAYNTLTRCIAHLFTPRVADSPAAGRHYKFIIWPMVMAGVEAVVTYRDDHQVAYICSYLRLLAMELGTFTMRQAARFLEDLASTYQKKGATYEYKGRADWDEIFRYSAIFLL</sequence>
<protein>
    <submittedName>
        <fullName evidence="4">C6 zinc finger domain protein</fullName>
    </submittedName>
</protein>
<evidence type="ECO:0000313" key="4">
    <source>
        <dbReference type="EMBL" id="KAK8873328.1"/>
    </source>
</evidence>
<dbReference type="InterPro" id="IPR001138">
    <property type="entry name" value="Zn2Cys6_DnaBD"/>
</dbReference>